<comment type="caution">
    <text evidence="2">The sequence shown here is derived from an EMBL/GenBank/DDBJ whole genome shotgun (WGS) entry which is preliminary data.</text>
</comment>
<accession>A0ABR1H5F0</accession>
<gene>
    <name evidence="2" type="ORF">QQX98_005347</name>
</gene>
<evidence type="ECO:0000313" key="3">
    <source>
        <dbReference type="Proteomes" id="UP001498476"/>
    </source>
</evidence>
<evidence type="ECO:0000313" key="2">
    <source>
        <dbReference type="EMBL" id="KAK7416276.1"/>
    </source>
</evidence>
<dbReference type="EMBL" id="JAZAVJ010000071">
    <property type="protein sequence ID" value="KAK7416276.1"/>
    <property type="molecule type" value="Genomic_DNA"/>
</dbReference>
<organism evidence="2 3">
    <name type="scientific">Neonectria punicea</name>
    <dbReference type="NCBI Taxonomy" id="979145"/>
    <lineage>
        <taxon>Eukaryota</taxon>
        <taxon>Fungi</taxon>
        <taxon>Dikarya</taxon>
        <taxon>Ascomycota</taxon>
        <taxon>Pezizomycotina</taxon>
        <taxon>Sordariomycetes</taxon>
        <taxon>Hypocreomycetidae</taxon>
        <taxon>Hypocreales</taxon>
        <taxon>Nectriaceae</taxon>
        <taxon>Neonectria</taxon>
    </lineage>
</organism>
<feature type="region of interest" description="Disordered" evidence="1">
    <location>
        <begin position="34"/>
        <end position="65"/>
    </location>
</feature>
<name>A0ABR1H5F0_9HYPO</name>
<keyword evidence="3" id="KW-1185">Reference proteome</keyword>
<feature type="compositionally biased region" description="Basic and acidic residues" evidence="1">
    <location>
        <begin position="34"/>
        <end position="57"/>
    </location>
</feature>
<proteinExistence type="predicted"/>
<protein>
    <submittedName>
        <fullName evidence="2">Uncharacterized protein</fullName>
    </submittedName>
</protein>
<dbReference type="Proteomes" id="UP001498476">
    <property type="component" value="Unassembled WGS sequence"/>
</dbReference>
<sequence>MADSGIGDVRTSDGVVCEVTRDPYAMLDEAYRRLSQSEHSERPKHARPELPHVDKMPVCHLPGTL</sequence>
<evidence type="ECO:0000256" key="1">
    <source>
        <dbReference type="SAM" id="MobiDB-lite"/>
    </source>
</evidence>
<reference evidence="2 3" key="1">
    <citation type="journal article" date="2025" name="Microbiol. Resour. Announc.">
        <title>Draft genome sequences for Neonectria magnoliae and Neonectria punicea, canker pathogens of Liriodendron tulipifera and Acer saccharum in West Virginia.</title>
        <authorList>
            <person name="Petronek H.M."/>
            <person name="Kasson M.T."/>
            <person name="Metheny A.M."/>
            <person name="Stauder C.M."/>
            <person name="Lovett B."/>
            <person name="Lynch S.C."/>
            <person name="Garnas J.R."/>
            <person name="Kasson L.R."/>
            <person name="Stajich J.E."/>
        </authorList>
    </citation>
    <scope>NUCLEOTIDE SEQUENCE [LARGE SCALE GENOMIC DNA]</scope>
    <source>
        <strain evidence="2 3">NRRL 64653</strain>
    </source>
</reference>